<evidence type="ECO:0000256" key="1">
    <source>
        <dbReference type="SAM" id="MobiDB-lite"/>
    </source>
</evidence>
<name>A0ABQ9XL02_9EUKA</name>
<accession>A0ABQ9XL02</accession>
<feature type="compositionally biased region" description="Basic residues" evidence="1">
    <location>
        <begin position="354"/>
        <end position="363"/>
    </location>
</feature>
<dbReference type="Pfam" id="PF21581">
    <property type="entry name" value="SCD"/>
    <property type="match status" value="1"/>
</dbReference>
<proteinExistence type="predicted"/>
<dbReference type="InterPro" id="IPR020839">
    <property type="entry name" value="SCD"/>
</dbReference>
<evidence type="ECO:0000313" key="4">
    <source>
        <dbReference type="Proteomes" id="UP001281761"/>
    </source>
</evidence>
<protein>
    <submittedName>
        <fullName evidence="3">Sister-chromatid cohesion protein 3</fullName>
    </submittedName>
</protein>
<reference evidence="3 4" key="1">
    <citation type="journal article" date="2022" name="bioRxiv">
        <title>Genomics of Preaxostyla Flagellates Illuminates Evolutionary Transitions and the Path Towards Mitochondrial Loss.</title>
        <authorList>
            <person name="Novak L.V.F."/>
            <person name="Treitli S.C."/>
            <person name="Pyrih J."/>
            <person name="Halakuc P."/>
            <person name="Pipaliya S.V."/>
            <person name="Vacek V."/>
            <person name="Brzon O."/>
            <person name="Soukal P."/>
            <person name="Eme L."/>
            <person name="Dacks J.B."/>
            <person name="Karnkowska A."/>
            <person name="Elias M."/>
            <person name="Hampl V."/>
        </authorList>
    </citation>
    <scope>NUCLEOTIDE SEQUENCE [LARGE SCALE GENOMIC DNA]</scope>
    <source>
        <strain evidence="3">NAU3</strain>
        <tissue evidence="3">Gut</tissue>
    </source>
</reference>
<dbReference type="Proteomes" id="UP001281761">
    <property type="component" value="Unassembled WGS sequence"/>
</dbReference>
<dbReference type="InterPro" id="IPR016024">
    <property type="entry name" value="ARM-type_fold"/>
</dbReference>
<sequence length="1073" mass="120381">MSPKQAQRNQTGSEQNVQPPLHISPGLFDNFLKQPSQYSELARGWSNDYHKDHEGAVLALINFLIQSTGCRFSLEEIYDECDIDLATQFLQAEHLDAKKQNLTDKLSFLDDLINKQLFAGIFVHRHRDPLPLIRQYCIEKLGVFVLNSPESFLNGSTTNYIGLMLNDRDASVREASLRALYAILSIPEHYEKMGLFINRFTQRLVDITRDVSEGPAFIATQICEIINSQSTLRPSCLDTILLNLLDPIASLRAVTAHFLSTHILDQAEKLNPTDAPKYALCEVLNVLATLIRVSNDPDASAYLIASVCLPLSATPLFATLTDWQNYIDVLSSERVARYPSRPKKKAVTTEKAPKPKKRGRKGRASQVVEDDDEDDEDDAIPMETQYSVQADLVPLLIELMCQCAYLSCFKGLPLTQTVKNSSFAHHFHLIDVTSSEGFTKETNRLIQWPPKAPNPHGNSLSKLSEVVLSNMSVILSILMQDEQMLLHFLSLLPLLDWQKLDFRKAKGSVEALITLLRSQYLKQLSASTLKFLASVIQNLSNIPVQISDQFSKLVESLFDSMIESITHDLNQIARSVSDEGGKKKGKNPIVTEPQNLSQIQNPVHTLHLTVDDMTTEDEIAIFGNPQINQHLVSLTVHLKRLTHLLGYLSPGGIVLSLSATVNSVLQQMVKGSFPNHPKVGKYLCTIQVHLLEWAQHAQLRISAADLFADEVEEQSEEKDDENESFNLKKKSKTKKAAKTVKTKPKSQQKSVIEEEELELPNDLATVVPLDTFCPLFDNAVSTLKSLQYSPSQAVRESAFISVRWLYFSFRQMPTPSPFPILHLSADVAKTMEDYASFTILLLYAHHQLVNKKIVELAEDIVVSTAAEITEMDQRANEEGDGAPKPIQKTKRTSAYPDPVEDEDIELEETPTIPISTKKLSREALIFLSSRTADPSIFPLKFTDDLFSNNVEITKDVRDDLHFINHIADGMVTHQLFTQSSLQLPTSSTFSPVSFFSSFTKQTSLAVKSESIRRLLDSPVFVQYNLIRNAIRKRLTRLIESIRTPLCREPTSLDLVQFFTPCLVGMGKQLAAQA</sequence>
<feature type="region of interest" description="Disordered" evidence="1">
    <location>
        <begin position="871"/>
        <end position="897"/>
    </location>
</feature>
<gene>
    <name evidence="3" type="ORF">BLNAU_13121</name>
</gene>
<dbReference type="SUPFAM" id="SSF48371">
    <property type="entry name" value="ARM repeat"/>
    <property type="match status" value="1"/>
</dbReference>
<feature type="region of interest" description="Disordered" evidence="1">
    <location>
        <begin position="340"/>
        <end position="379"/>
    </location>
</feature>
<dbReference type="InterPro" id="IPR039662">
    <property type="entry name" value="Cohesin_Scc3/SA"/>
</dbReference>
<dbReference type="PANTHER" id="PTHR11199:SF0">
    <property type="entry name" value="LD34181P-RELATED"/>
    <property type="match status" value="1"/>
</dbReference>
<keyword evidence="4" id="KW-1185">Reference proteome</keyword>
<organism evidence="3 4">
    <name type="scientific">Blattamonas nauphoetae</name>
    <dbReference type="NCBI Taxonomy" id="2049346"/>
    <lineage>
        <taxon>Eukaryota</taxon>
        <taxon>Metamonada</taxon>
        <taxon>Preaxostyla</taxon>
        <taxon>Oxymonadida</taxon>
        <taxon>Blattamonas</taxon>
    </lineage>
</organism>
<feature type="region of interest" description="Disordered" evidence="1">
    <location>
        <begin position="1"/>
        <end position="20"/>
    </location>
</feature>
<dbReference type="Gene3D" id="1.25.10.10">
    <property type="entry name" value="Leucine-rich Repeat Variant"/>
    <property type="match status" value="1"/>
</dbReference>
<evidence type="ECO:0000313" key="3">
    <source>
        <dbReference type="EMBL" id="KAK2951885.1"/>
    </source>
</evidence>
<dbReference type="EMBL" id="JARBJD010000111">
    <property type="protein sequence ID" value="KAK2951885.1"/>
    <property type="molecule type" value="Genomic_DNA"/>
</dbReference>
<dbReference type="PANTHER" id="PTHR11199">
    <property type="entry name" value="STROMAL ANTIGEN"/>
    <property type="match status" value="1"/>
</dbReference>
<comment type="caution">
    <text evidence="3">The sequence shown here is derived from an EMBL/GenBank/DDBJ whole genome shotgun (WGS) entry which is preliminary data.</text>
</comment>
<feature type="compositionally biased region" description="Acidic residues" evidence="1">
    <location>
        <begin position="368"/>
        <end position="379"/>
    </location>
</feature>
<dbReference type="PROSITE" id="PS51425">
    <property type="entry name" value="SCD"/>
    <property type="match status" value="1"/>
</dbReference>
<feature type="compositionally biased region" description="Polar residues" evidence="1">
    <location>
        <begin position="1"/>
        <end position="18"/>
    </location>
</feature>
<evidence type="ECO:0000259" key="2">
    <source>
        <dbReference type="PROSITE" id="PS51425"/>
    </source>
</evidence>
<feature type="domain" description="SCD" evidence="2">
    <location>
        <begin position="122"/>
        <end position="207"/>
    </location>
</feature>
<dbReference type="InterPro" id="IPR011989">
    <property type="entry name" value="ARM-like"/>
</dbReference>